<protein>
    <recommendedName>
        <fullName evidence="3">BTB domain-containing protein</fullName>
    </recommendedName>
</protein>
<evidence type="ECO:0000313" key="2">
    <source>
        <dbReference type="Proteomes" id="UP000077266"/>
    </source>
</evidence>
<name>A0A165HT70_EXIGL</name>
<keyword evidence="2" id="KW-1185">Reference proteome</keyword>
<evidence type="ECO:0008006" key="3">
    <source>
        <dbReference type="Google" id="ProtNLM"/>
    </source>
</evidence>
<dbReference type="Gene3D" id="3.30.710.10">
    <property type="entry name" value="Potassium Channel Kv1.1, Chain A"/>
    <property type="match status" value="1"/>
</dbReference>
<accession>A0A165HT70</accession>
<evidence type="ECO:0000313" key="1">
    <source>
        <dbReference type="EMBL" id="KZV92430.1"/>
    </source>
</evidence>
<dbReference type="InParanoid" id="A0A165HT70"/>
<reference evidence="1 2" key="1">
    <citation type="journal article" date="2016" name="Mol. Biol. Evol.">
        <title>Comparative Genomics of Early-Diverging Mushroom-Forming Fungi Provides Insights into the Origins of Lignocellulose Decay Capabilities.</title>
        <authorList>
            <person name="Nagy L.G."/>
            <person name="Riley R."/>
            <person name="Tritt A."/>
            <person name="Adam C."/>
            <person name="Daum C."/>
            <person name="Floudas D."/>
            <person name="Sun H."/>
            <person name="Yadav J.S."/>
            <person name="Pangilinan J."/>
            <person name="Larsson K.H."/>
            <person name="Matsuura K."/>
            <person name="Barry K."/>
            <person name="Labutti K."/>
            <person name="Kuo R."/>
            <person name="Ohm R.A."/>
            <person name="Bhattacharya S.S."/>
            <person name="Shirouzu T."/>
            <person name="Yoshinaga Y."/>
            <person name="Martin F.M."/>
            <person name="Grigoriev I.V."/>
            <person name="Hibbett D.S."/>
        </authorList>
    </citation>
    <scope>NUCLEOTIDE SEQUENCE [LARGE SCALE GENOMIC DNA]</scope>
    <source>
        <strain evidence="1 2">HHB12029</strain>
    </source>
</reference>
<sequence length="207" mass="23737">MASELAQLQDDAEHWQPRHKTSLEVATRDFDYEEAVIRLRVGDRTFNIARRGLTQRSPVFREMFSLPQPASPNPPEVVLHDDRKFFAAYLWLIHADHLDVLAFNEAPADDNYLRRWYGIAYTAHKYQANSIATYAIGLALDYLQRVARDESFLVGAAASLLLAVITQWGADTSQGTRARQILRIVLYRRAHFDADWSPEDAHHMGTR</sequence>
<dbReference type="OrthoDB" id="3036049at2759"/>
<dbReference type="InterPro" id="IPR011333">
    <property type="entry name" value="SKP1/BTB/POZ_sf"/>
</dbReference>
<dbReference type="EMBL" id="KV426008">
    <property type="protein sequence ID" value="KZV92430.1"/>
    <property type="molecule type" value="Genomic_DNA"/>
</dbReference>
<dbReference type="Proteomes" id="UP000077266">
    <property type="component" value="Unassembled WGS sequence"/>
</dbReference>
<dbReference type="SUPFAM" id="SSF54695">
    <property type="entry name" value="POZ domain"/>
    <property type="match status" value="1"/>
</dbReference>
<gene>
    <name evidence="1" type="ORF">EXIGLDRAFT_749664</name>
</gene>
<dbReference type="AlphaFoldDB" id="A0A165HT70"/>
<proteinExistence type="predicted"/>
<organism evidence="1 2">
    <name type="scientific">Exidia glandulosa HHB12029</name>
    <dbReference type="NCBI Taxonomy" id="1314781"/>
    <lineage>
        <taxon>Eukaryota</taxon>
        <taxon>Fungi</taxon>
        <taxon>Dikarya</taxon>
        <taxon>Basidiomycota</taxon>
        <taxon>Agaricomycotina</taxon>
        <taxon>Agaricomycetes</taxon>
        <taxon>Auriculariales</taxon>
        <taxon>Exidiaceae</taxon>
        <taxon>Exidia</taxon>
    </lineage>
</organism>